<dbReference type="EMBL" id="JACCCQ010000001">
    <property type="protein sequence ID" value="NYF57149.1"/>
    <property type="molecule type" value="Genomic_DNA"/>
</dbReference>
<dbReference type="RefSeq" id="WP_179803301.1">
    <property type="nucleotide sequence ID" value="NZ_JACCCQ010000001.1"/>
</dbReference>
<gene>
    <name evidence="2" type="ORF">HDA35_002980</name>
</gene>
<dbReference type="Proteomes" id="UP000631553">
    <property type="component" value="Unassembled WGS sequence"/>
</dbReference>
<keyword evidence="3" id="KW-1185">Reference proteome</keyword>
<evidence type="ECO:0000313" key="2">
    <source>
        <dbReference type="EMBL" id="NYF57149.1"/>
    </source>
</evidence>
<evidence type="ECO:0000256" key="1">
    <source>
        <dbReference type="SAM" id="MobiDB-lite"/>
    </source>
</evidence>
<name>A0ABX2RPE1_9ACTN</name>
<protein>
    <submittedName>
        <fullName evidence="2">Uncharacterized protein</fullName>
    </submittedName>
</protein>
<sequence length="266" mass="28467">MELPRPWTSISSDIVNSSAGGYPRQSDLALAAEEIIAEAEKSCPYPGSWIRRERGDGELTLAPGDVPLAWLIAEFLHRLRVGVLAWNRNKNDASQLRLRVGLDFGTVSVDGEGVPRGGDAIVSSVRLRDSDAAREAMTAVPGAPIVAVVSDSVYQQVVPFGELGLQPEMFRRIRAVVPEKGYEAVSWLYLPGHFPPYVTGADNGPAGDSGPSVASPPTADPNRRGPRTSGAGGRRDEAPQTRIGAQFNAENAQLHMRDMNFGGDPA</sequence>
<evidence type="ECO:0000313" key="3">
    <source>
        <dbReference type="Proteomes" id="UP000631553"/>
    </source>
</evidence>
<reference evidence="2 3" key="1">
    <citation type="submission" date="2020-07" db="EMBL/GenBank/DDBJ databases">
        <title>Sequencing the genomes of 1000 actinobacteria strains.</title>
        <authorList>
            <person name="Klenk H.-P."/>
        </authorList>
    </citation>
    <scope>NUCLEOTIDE SEQUENCE [LARGE SCALE GENOMIC DNA]</scope>
    <source>
        <strain evidence="2 3">DSM 43814</strain>
    </source>
</reference>
<feature type="region of interest" description="Disordered" evidence="1">
    <location>
        <begin position="200"/>
        <end position="266"/>
    </location>
</feature>
<comment type="caution">
    <text evidence="2">The sequence shown here is derived from an EMBL/GenBank/DDBJ whole genome shotgun (WGS) entry which is preliminary data.</text>
</comment>
<organism evidence="2 3">
    <name type="scientific">Micromonospora purpureochromogenes</name>
    <dbReference type="NCBI Taxonomy" id="47872"/>
    <lineage>
        <taxon>Bacteria</taxon>
        <taxon>Bacillati</taxon>
        <taxon>Actinomycetota</taxon>
        <taxon>Actinomycetes</taxon>
        <taxon>Micromonosporales</taxon>
        <taxon>Micromonosporaceae</taxon>
        <taxon>Micromonospora</taxon>
    </lineage>
</organism>
<proteinExistence type="predicted"/>
<accession>A0ABX2RPE1</accession>